<feature type="region of interest" description="Disordered" evidence="2">
    <location>
        <begin position="170"/>
        <end position="245"/>
    </location>
</feature>
<dbReference type="CDD" id="cd00085">
    <property type="entry name" value="HNHc"/>
    <property type="match status" value="1"/>
</dbReference>
<protein>
    <submittedName>
        <fullName evidence="4">HNH endonuclease</fullName>
    </submittedName>
</protein>
<dbReference type="Gene3D" id="1.10.30.50">
    <property type="match status" value="1"/>
</dbReference>
<dbReference type="Pfam" id="PF02720">
    <property type="entry name" value="DUF222"/>
    <property type="match status" value="1"/>
</dbReference>
<feature type="compositionally biased region" description="Polar residues" evidence="2">
    <location>
        <begin position="234"/>
        <end position="243"/>
    </location>
</feature>
<gene>
    <name evidence="4" type="ORF">BKA23_0915</name>
</gene>
<dbReference type="SMART" id="SM00507">
    <property type="entry name" value="HNHc"/>
    <property type="match status" value="1"/>
</dbReference>
<feature type="domain" description="HNH nuclease" evidence="3">
    <location>
        <begin position="422"/>
        <end position="474"/>
    </location>
</feature>
<dbReference type="GO" id="GO:0004519">
    <property type="term" value="F:endonuclease activity"/>
    <property type="evidence" value="ECO:0007669"/>
    <property type="project" value="UniProtKB-KW"/>
</dbReference>
<keyword evidence="4" id="KW-0540">Nuclease</keyword>
<evidence type="ECO:0000313" key="4">
    <source>
        <dbReference type="EMBL" id="TWE12119.1"/>
    </source>
</evidence>
<keyword evidence="4" id="KW-0255">Endonuclease</keyword>
<comment type="caution">
    <text evidence="4">The sequence shown here is derived from an EMBL/GenBank/DDBJ whole genome shotgun (WGS) entry which is preliminary data.</text>
</comment>
<evidence type="ECO:0000313" key="5">
    <source>
        <dbReference type="Proteomes" id="UP000318297"/>
    </source>
</evidence>
<dbReference type="InterPro" id="IPR003615">
    <property type="entry name" value="HNH_nuc"/>
</dbReference>
<dbReference type="GO" id="GO:0003676">
    <property type="term" value="F:nucleic acid binding"/>
    <property type="evidence" value="ECO:0007669"/>
    <property type="project" value="InterPro"/>
</dbReference>
<reference evidence="4 5" key="1">
    <citation type="submission" date="2019-06" db="EMBL/GenBank/DDBJ databases">
        <title>Sequencing the genomes of 1000 actinobacteria strains.</title>
        <authorList>
            <person name="Klenk H.-P."/>
        </authorList>
    </citation>
    <scope>NUCLEOTIDE SEQUENCE [LARGE SCALE GENOMIC DNA]</scope>
    <source>
        <strain evidence="4 5">DSM 19560</strain>
    </source>
</reference>
<comment type="similarity">
    <text evidence="1">Belongs to the Rv1128c/1148c/1588c/1702c/1945/3466 family.</text>
</comment>
<keyword evidence="5" id="KW-1185">Reference proteome</keyword>
<evidence type="ECO:0000256" key="2">
    <source>
        <dbReference type="SAM" id="MobiDB-lite"/>
    </source>
</evidence>
<keyword evidence="4" id="KW-0378">Hydrolase</keyword>
<dbReference type="EMBL" id="VIVQ01000001">
    <property type="protein sequence ID" value="TWE12119.1"/>
    <property type="molecule type" value="Genomic_DNA"/>
</dbReference>
<evidence type="ECO:0000256" key="1">
    <source>
        <dbReference type="ARBA" id="ARBA00023450"/>
    </source>
</evidence>
<accession>A0A561E929</accession>
<name>A0A561E929_9MICO</name>
<dbReference type="OrthoDB" id="5177627at2"/>
<sequence>MYVRLMSTAIGQLAIDAASAGVDLLGVSSPAPLASARAASARLGDRQVRHLLTQVGRARAALEQAEAALVAEGIGRGLPRDEGLSSVDWIRTHEGACAAPPEPAHAARLARFAEIPNRRGDVCERVLSAFASGELSARKTDQILKFIDEAAPVADEDELIGIIDTLVTSSGDGSVPGVRTPVDDEDPLPAHAEERAGDRADDPSEVGDESYGADPSGEASDESDTDASGELTDTEQSSANRPSSWGLLPRELAAAIRFALRLIKPDKQLHDEEREARRGCGVFRGPGPGKLIEYRVLADAEGSAILDAALDALSQPVKGPEGQPDPRLPSRRRYDALIDLVQRAVAAGGSAPRTHKAQVVVTTTLTSLLAKTAGAGVTMNNEVLSPAAVRRLACDAQIIPMVLGGEGEILDVGRSVRLFSGAQRVALWHRDRGCTYPGCTVPAMWCDAHHVVHWADGGATDLDNAALLCRRHHTLVHDQQHTATVTPTGVSWLLPRFLAAS</sequence>
<organism evidence="4 5">
    <name type="scientific">Rudaeicoccus suwonensis</name>
    <dbReference type="NCBI Taxonomy" id="657409"/>
    <lineage>
        <taxon>Bacteria</taxon>
        <taxon>Bacillati</taxon>
        <taxon>Actinomycetota</taxon>
        <taxon>Actinomycetes</taxon>
        <taxon>Micrococcales</taxon>
        <taxon>Dermacoccaceae</taxon>
        <taxon>Rudaeicoccus</taxon>
    </lineage>
</organism>
<dbReference type="Pfam" id="PF01844">
    <property type="entry name" value="HNH"/>
    <property type="match status" value="1"/>
</dbReference>
<dbReference type="AlphaFoldDB" id="A0A561E929"/>
<dbReference type="InterPro" id="IPR002711">
    <property type="entry name" value="HNH"/>
</dbReference>
<evidence type="ECO:0000259" key="3">
    <source>
        <dbReference type="SMART" id="SM00507"/>
    </source>
</evidence>
<dbReference type="Proteomes" id="UP000318297">
    <property type="component" value="Unassembled WGS sequence"/>
</dbReference>
<dbReference type="GO" id="GO:0008270">
    <property type="term" value="F:zinc ion binding"/>
    <property type="evidence" value="ECO:0007669"/>
    <property type="project" value="InterPro"/>
</dbReference>
<proteinExistence type="inferred from homology"/>
<dbReference type="InterPro" id="IPR003870">
    <property type="entry name" value="DUF222"/>
</dbReference>
<feature type="compositionally biased region" description="Basic and acidic residues" evidence="2">
    <location>
        <begin position="191"/>
        <end position="202"/>
    </location>
</feature>